<organism evidence="1 2">
    <name type="scientific">Hydrogenophaga bisanensis</name>
    <dbReference type="NCBI Taxonomy" id="439611"/>
    <lineage>
        <taxon>Bacteria</taxon>
        <taxon>Pseudomonadati</taxon>
        <taxon>Pseudomonadota</taxon>
        <taxon>Betaproteobacteria</taxon>
        <taxon>Burkholderiales</taxon>
        <taxon>Comamonadaceae</taxon>
        <taxon>Hydrogenophaga</taxon>
    </lineage>
</organism>
<dbReference type="EMBL" id="JBHTBX010000013">
    <property type="protein sequence ID" value="MFC7436105.1"/>
    <property type="molecule type" value="Genomic_DNA"/>
</dbReference>
<evidence type="ECO:0000313" key="1">
    <source>
        <dbReference type="EMBL" id="MFC7436105.1"/>
    </source>
</evidence>
<gene>
    <name evidence="1" type="ORF">ACFQNJ_16465</name>
</gene>
<accession>A0ABW2RDG6</accession>
<name>A0ABW2RDG6_9BURK</name>
<evidence type="ECO:0008006" key="3">
    <source>
        <dbReference type="Google" id="ProtNLM"/>
    </source>
</evidence>
<keyword evidence="2" id="KW-1185">Reference proteome</keyword>
<dbReference type="Proteomes" id="UP001596495">
    <property type="component" value="Unassembled WGS sequence"/>
</dbReference>
<sequence length="424" mass="44097">MARANMPRFSTGQRTQRGYLMLSLSLALIISSLLAVQAWRQERRQDDHKTAEAQALVLKNLRNNYETLLYEVYTDLQAGNAITRNGVTIPFGFAPGQAMAPTVAQLEAMGLGVNGMANGGSYKSLLDAGFVVRQERIPAGCETASLNGSECQITGLICFDRPLRDPKTPVGSVDGEAIGRMMLALGADGGASLTGVAGGQIIGSQGDWEVPNPVAGSPEGVVCSRYGFGSSLFMNFLRVRDSRDPQFQNNVTIARGLHVQENATVNTSCAGRTEGTAVWGESNGNPVWLRCEGGTWVTGNGITYANAGDTCTAEGTFGMTHTGVQLVCSAGNWVIADNKGLRAAAYYGHGSTVPVPTCGPGMTPSAVISAVSASNIIGINNAGNNTGSFQASINASWGITVTGADGTPAGNSATALVLSFCNPS</sequence>
<evidence type="ECO:0000313" key="2">
    <source>
        <dbReference type="Proteomes" id="UP001596495"/>
    </source>
</evidence>
<dbReference type="RefSeq" id="WP_382259503.1">
    <property type="nucleotide sequence ID" value="NZ_JBHTBX010000013.1"/>
</dbReference>
<reference evidence="2" key="1">
    <citation type="journal article" date="2019" name="Int. J. Syst. Evol. Microbiol.">
        <title>The Global Catalogue of Microorganisms (GCM) 10K type strain sequencing project: providing services to taxonomists for standard genome sequencing and annotation.</title>
        <authorList>
            <consortium name="The Broad Institute Genomics Platform"/>
            <consortium name="The Broad Institute Genome Sequencing Center for Infectious Disease"/>
            <person name="Wu L."/>
            <person name="Ma J."/>
        </authorList>
    </citation>
    <scope>NUCLEOTIDE SEQUENCE [LARGE SCALE GENOMIC DNA]</scope>
    <source>
        <strain evidence="2">CCUG 54518</strain>
    </source>
</reference>
<proteinExistence type="predicted"/>
<protein>
    <recommendedName>
        <fullName evidence="3">Shufflon protein</fullName>
    </recommendedName>
</protein>
<comment type="caution">
    <text evidence="1">The sequence shown here is derived from an EMBL/GenBank/DDBJ whole genome shotgun (WGS) entry which is preliminary data.</text>
</comment>